<dbReference type="InterPro" id="IPR004838">
    <property type="entry name" value="NHTrfase_class1_PyrdxlP-BS"/>
</dbReference>
<keyword evidence="5" id="KW-0663">Pyridoxal phosphate</keyword>
<dbReference type="PANTHER" id="PTHR46383:SF3">
    <property type="entry name" value="ASPARTATE AMINOTRANSFERASE-RELATED"/>
    <property type="match status" value="1"/>
</dbReference>
<organism evidence="8 9">
    <name type="scientific">Neorhodopirellula pilleata</name>
    <dbReference type="NCBI Taxonomy" id="2714738"/>
    <lineage>
        <taxon>Bacteria</taxon>
        <taxon>Pseudomonadati</taxon>
        <taxon>Planctomycetota</taxon>
        <taxon>Planctomycetia</taxon>
        <taxon>Pirellulales</taxon>
        <taxon>Pirellulaceae</taxon>
        <taxon>Neorhodopirellula</taxon>
    </lineage>
</organism>
<evidence type="ECO:0000313" key="9">
    <source>
        <dbReference type="Proteomes" id="UP000316213"/>
    </source>
</evidence>
<dbReference type="AlphaFoldDB" id="A0A5C6A2K3"/>
<name>A0A5C6A2K3_9BACT</name>
<sequence length="369" mass="40486">MHPWIADRTASFDSSGIRRVFDLAAKMKDPINLSIGQPDFDVPDEIKEATIEAIRAGKNAYSPTQGIAPLREAILADVRSKYPGQDRDVFISSGTSGGLMLSMLSMVNPGDEVIFTDPYFVMYPALVRLCGGVPVMVDTYPDFRLDPAKIEAAITPRTKMILINSPGNPTGVVASEEDQRAVAQIAADKKIALLSDEIYSRFFYDGTFYSPAADNPDTIVIDGFSKSHAMTGWRVGYVHGPPAIIATMLKIQQYSFVCSPQPAQWGALRAMDVSLQANFDDYRRKRDYLVNELSPHYELTSPGGAFYLFPKAPGQAGGEAFVERAISQGLLIIPGKIFSQRDSHFRISFAASDAMLQRGVEKLIQLAKS</sequence>
<reference evidence="8 9" key="1">
    <citation type="submission" date="2019-02" db="EMBL/GenBank/DDBJ databases">
        <title>Deep-cultivation of Planctomycetes and their phenomic and genomic characterization uncovers novel biology.</title>
        <authorList>
            <person name="Wiegand S."/>
            <person name="Jogler M."/>
            <person name="Boedeker C."/>
            <person name="Pinto D."/>
            <person name="Vollmers J."/>
            <person name="Rivas-Marin E."/>
            <person name="Kohn T."/>
            <person name="Peeters S.H."/>
            <person name="Heuer A."/>
            <person name="Rast P."/>
            <person name="Oberbeckmann S."/>
            <person name="Bunk B."/>
            <person name="Jeske O."/>
            <person name="Meyerdierks A."/>
            <person name="Storesund J.E."/>
            <person name="Kallscheuer N."/>
            <person name="Luecker S."/>
            <person name="Lage O.M."/>
            <person name="Pohl T."/>
            <person name="Merkel B.J."/>
            <person name="Hornburger P."/>
            <person name="Mueller R.-W."/>
            <person name="Bruemmer F."/>
            <person name="Labrenz M."/>
            <person name="Spormann A.M."/>
            <person name="Op Den Camp H."/>
            <person name="Overmann J."/>
            <person name="Amann R."/>
            <person name="Jetten M.S.M."/>
            <person name="Mascher T."/>
            <person name="Medema M.H."/>
            <person name="Devos D.P."/>
            <person name="Kaster A.-K."/>
            <person name="Ovreas L."/>
            <person name="Rohde M."/>
            <person name="Galperin M.Y."/>
            <person name="Jogler C."/>
        </authorList>
    </citation>
    <scope>NUCLEOTIDE SEQUENCE [LARGE SCALE GENOMIC DNA]</scope>
    <source>
        <strain evidence="8 9">Pla100</strain>
    </source>
</reference>
<comment type="caution">
    <text evidence="8">The sequence shown here is derived from an EMBL/GenBank/DDBJ whole genome shotgun (WGS) entry which is preliminary data.</text>
</comment>
<evidence type="ECO:0000256" key="4">
    <source>
        <dbReference type="ARBA" id="ARBA00022679"/>
    </source>
</evidence>
<dbReference type="Proteomes" id="UP000316213">
    <property type="component" value="Unassembled WGS sequence"/>
</dbReference>
<keyword evidence="3 6" id="KW-0032">Aminotransferase</keyword>
<dbReference type="EC" id="2.6.1.-" evidence="6"/>
<dbReference type="InterPro" id="IPR015421">
    <property type="entry name" value="PyrdxlP-dep_Trfase_major"/>
</dbReference>
<dbReference type="PROSITE" id="PS00105">
    <property type="entry name" value="AA_TRANSFER_CLASS_1"/>
    <property type="match status" value="1"/>
</dbReference>
<evidence type="ECO:0000256" key="3">
    <source>
        <dbReference type="ARBA" id="ARBA00022576"/>
    </source>
</evidence>
<gene>
    <name evidence="8" type="ORF">Pla100_40880</name>
</gene>
<dbReference type="SUPFAM" id="SSF53383">
    <property type="entry name" value="PLP-dependent transferases"/>
    <property type="match status" value="1"/>
</dbReference>
<dbReference type="Pfam" id="PF00155">
    <property type="entry name" value="Aminotran_1_2"/>
    <property type="match status" value="1"/>
</dbReference>
<dbReference type="InterPro" id="IPR050596">
    <property type="entry name" value="AspAT/PAT-like"/>
</dbReference>
<dbReference type="EMBL" id="SJPM01000009">
    <property type="protein sequence ID" value="TWT93570.1"/>
    <property type="molecule type" value="Genomic_DNA"/>
</dbReference>
<dbReference type="InterPro" id="IPR004839">
    <property type="entry name" value="Aminotransferase_I/II_large"/>
</dbReference>
<feature type="domain" description="Aminotransferase class I/classII large" evidence="7">
    <location>
        <begin position="29"/>
        <end position="363"/>
    </location>
</feature>
<dbReference type="GO" id="GO:0006520">
    <property type="term" value="P:amino acid metabolic process"/>
    <property type="evidence" value="ECO:0007669"/>
    <property type="project" value="InterPro"/>
</dbReference>
<dbReference type="RefSeq" id="WP_146579597.1">
    <property type="nucleotide sequence ID" value="NZ_SJPM01000009.1"/>
</dbReference>
<keyword evidence="9" id="KW-1185">Reference proteome</keyword>
<dbReference type="OrthoDB" id="231967at2"/>
<protein>
    <recommendedName>
        <fullName evidence="6">Aminotransferase</fullName>
        <ecNumber evidence="6">2.6.1.-</ecNumber>
    </recommendedName>
</protein>
<dbReference type="GO" id="GO:0008483">
    <property type="term" value="F:transaminase activity"/>
    <property type="evidence" value="ECO:0007669"/>
    <property type="project" value="UniProtKB-KW"/>
</dbReference>
<evidence type="ECO:0000256" key="6">
    <source>
        <dbReference type="RuleBase" id="RU000481"/>
    </source>
</evidence>
<dbReference type="Gene3D" id="3.40.640.10">
    <property type="entry name" value="Type I PLP-dependent aspartate aminotransferase-like (Major domain)"/>
    <property type="match status" value="1"/>
</dbReference>
<dbReference type="CDD" id="cd00609">
    <property type="entry name" value="AAT_like"/>
    <property type="match status" value="1"/>
</dbReference>
<dbReference type="GO" id="GO:0030170">
    <property type="term" value="F:pyridoxal phosphate binding"/>
    <property type="evidence" value="ECO:0007669"/>
    <property type="project" value="InterPro"/>
</dbReference>
<accession>A0A5C6A2K3</accession>
<evidence type="ECO:0000256" key="5">
    <source>
        <dbReference type="ARBA" id="ARBA00022898"/>
    </source>
</evidence>
<evidence type="ECO:0000256" key="2">
    <source>
        <dbReference type="ARBA" id="ARBA00007441"/>
    </source>
</evidence>
<proteinExistence type="inferred from homology"/>
<dbReference type="PANTHER" id="PTHR46383">
    <property type="entry name" value="ASPARTATE AMINOTRANSFERASE"/>
    <property type="match status" value="1"/>
</dbReference>
<evidence type="ECO:0000259" key="7">
    <source>
        <dbReference type="Pfam" id="PF00155"/>
    </source>
</evidence>
<evidence type="ECO:0000256" key="1">
    <source>
        <dbReference type="ARBA" id="ARBA00001933"/>
    </source>
</evidence>
<comment type="cofactor">
    <cofactor evidence="1 6">
        <name>pyridoxal 5'-phosphate</name>
        <dbReference type="ChEBI" id="CHEBI:597326"/>
    </cofactor>
</comment>
<keyword evidence="4 6" id="KW-0808">Transferase</keyword>
<dbReference type="InterPro" id="IPR015424">
    <property type="entry name" value="PyrdxlP-dep_Trfase"/>
</dbReference>
<evidence type="ECO:0000313" key="8">
    <source>
        <dbReference type="EMBL" id="TWT93570.1"/>
    </source>
</evidence>
<comment type="similarity">
    <text evidence="2 6">Belongs to the class-I pyridoxal-phosphate-dependent aminotransferase family.</text>
</comment>